<feature type="region of interest" description="Disordered" evidence="1">
    <location>
        <begin position="227"/>
        <end position="329"/>
    </location>
</feature>
<dbReference type="PANTHER" id="PTHR31208">
    <property type="entry name" value="EXPRESSED PROTEIN"/>
    <property type="match status" value="1"/>
</dbReference>
<feature type="compositionally biased region" description="Low complexity" evidence="1">
    <location>
        <begin position="239"/>
        <end position="249"/>
    </location>
</feature>
<comment type="caution">
    <text evidence="2">The sequence shown here is derived from an EMBL/GenBank/DDBJ whole genome shotgun (WGS) entry which is preliminary data.</text>
</comment>
<evidence type="ECO:0000313" key="2">
    <source>
        <dbReference type="EMBL" id="GJN16710.1"/>
    </source>
</evidence>
<name>A0AAV5E2M1_ELECO</name>
<evidence type="ECO:0000313" key="3">
    <source>
        <dbReference type="Proteomes" id="UP001054889"/>
    </source>
</evidence>
<organism evidence="2 3">
    <name type="scientific">Eleusine coracana subsp. coracana</name>
    <dbReference type="NCBI Taxonomy" id="191504"/>
    <lineage>
        <taxon>Eukaryota</taxon>
        <taxon>Viridiplantae</taxon>
        <taxon>Streptophyta</taxon>
        <taxon>Embryophyta</taxon>
        <taxon>Tracheophyta</taxon>
        <taxon>Spermatophyta</taxon>
        <taxon>Magnoliopsida</taxon>
        <taxon>Liliopsida</taxon>
        <taxon>Poales</taxon>
        <taxon>Poaceae</taxon>
        <taxon>PACMAD clade</taxon>
        <taxon>Chloridoideae</taxon>
        <taxon>Cynodonteae</taxon>
        <taxon>Eleusininae</taxon>
        <taxon>Eleusine</taxon>
    </lineage>
</organism>
<reference evidence="2" key="1">
    <citation type="journal article" date="2018" name="DNA Res.">
        <title>Multiple hybrid de novo genome assembly of finger millet, an orphan allotetraploid crop.</title>
        <authorList>
            <person name="Hatakeyama M."/>
            <person name="Aluri S."/>
            <person name="Balachadran M.T."/>
            <person name="Sivarajan S.R."/>
            <person name="Patrignani A."/>
            <person name="Gruter S."/>
            <person name="Poveda L."/>
            <person name="Shimizu-Inatsugi R."/>
            <person name="Baeten J."/>
            <person name="Francoijs K.J."/>
            <person name="Nataraja K.N."/>
            <person name="Reddy Y.A.N."/>
            <person name="Phadnis S."/>
            <person name="Ravikumar R.L."/>
            <person name="Schlapbach R."/>
            <person name="Sreeman S.M."/>
            <person name="Shimizu K.K."/>
        </authorList>
    </citation>
    <scope>NUCLEOTIDE SEQUENCE</scope>
</reference>
<sequence length="410" mass="44452">MASARFRYTCFGTNNNSIIGHNTMRNLRQGEGGGGAEEDEEEVVPCFLDVYVHEACNMCIYGKQEDVYAKLSLTSAPDDDASALSTTRVFDERLPPLRVRRDRLAVDVLKCEVWMRRTQLLGVGDQLLGFALVPLAAVVAADGARLAAREFELSSTDLFHSPAGTIRLSLALHAGLPGDEACPPPPPERASSSITSEVVILDPPVDLNAVKENHDMAVQYLPLLQLGNNNPPESKVEMSTSSTRSNNNNEGEKEKPAAASSSDDGGSKNAASTTTTAISDDRLMMMIASSSANNREVIEKPPLPDESTAAPMSCRSPETPTSSNGKDDVFTSPMGGIEIDMVDAEQSEMQRQIMEMYVRSMQQFSESLAKMKMPIELADGDGVVVQKENKTDNDVKNDGARVFYGSRAFF</sequence>
<dbReference type="SUPFAM" id="SSF49562">
    <property type="entry name" value="C2 domain (Calcium/lipid-binding domain, CaLB)"/>
    <property type="match status" value="1"/>
</dbReference>
<protein>
    <recommendedName>
        <fullName evidence="4">C2 NT-type domain-containing protein</fullName>
    </recommendedName>
</protein>
<evidence type="ECO:0008006" key="4">
    <source>
        <dbReference type="Google" id="ProtNLM"/>
    </source>
</evidence>
<dbReference type="PANTHER" id="PTHR31208:SF3">
    <property type="entry name" value="OS01G0953500 PROTEIN"/>
    <property type="match status" value="1"/>
</dbReference>
<proteinExistence type="predicted"/>
<dbReference type="InterPro" id="IPR035892">
    <property type="entry name" value="C2_domain_sf"/>
</dbReference>
<dbReference type="AlphaFoldDB" id="A0AAV5E2M1"/>
<reference evidence="2" key="2">
    <citation type="submission" date="2021-12" db="EMBL/GenBank/DDBJ databases">
        <title>Resequencing data analysis of finger millet.</title>
        <authorList>
            <person name="Hatakeyama M."/>
            <person name="Aluri S."/>
            <person name="Balachadran M.T."/>
            <person name="Sivarajan S.R."/>
            <person name="Poveda L."/>
            <person name="Shimizu-Inatsugi R."/>
            <person name="Schlapbach R."/>
            <person name="Sreeman S.M."/>
            <person name="Shimizu K.K."/>
        </authorList>
    </citation>
    <scope>NUCLEOTIDE SEQUENCE</scope>
</reference>
<dbReference type="Proteomes" id="UP001054889">
    <property type="component" value="Unassembled WGS sequence"/>
</dbReference>
<dbReference type="EMBL" id="BQKI01000073">
    <property type="protein sequence ID" value="GJN16710.1"/>
    <property type="molecule type" value="Genomic_DNA"/>
</dbReference>
<gene>
    <name evidence="2" type="primary">gb03729</name>
    <name evidence="2" type="ORF">PR202_gb03729</name>
</gene>
<keyword evidence="3" id="KW-1185">Reference proteome</keyword>
<feature type="compositionally biased region" description="Low complexity" evidence="1">
    <location>
        <begin position="257"/>
        <end position="277"/>
    </location>
</feature>
<accession>A0AAV5E2M1</accession>
<evidence type="ECO:0000256" key="1">
    <source>
        <dbReference type="SAM" id="MobiDB-lite"/>
    </source>
</evidence>